<dbReference type="SMART" id="SM00471">
    <property type="entry name" value="HDc"/>
    <property type="match status" value="1"/>
</dbReference>
<dbReference type="CDD" id="cd00077">
    <property type="entry name" value="HDc"/>
    <property type="match status" value="1"/>
</dbReference>
<dbReference type="InterPro" id="IPR050135">
    <property type="entry name" value="dGTPase-like"/>
</dbReference>
<dbReference type="PROSITE" id="PS51831">
    <property type="entry name" value="HD"/>
    <property type="match status" value="1"/>
</dbReference>
<sequence length="350" mass="40281">MDHKRPVPSQEKSKGGKKRKTDKDRTPLNDPSKSNQPSTSETQSSAVDEKSTRPSLPDKIFNDPIHGHIEINPMCVKIIDTPQFQRLRSIKQLGGTYFVYPGASHNRFEHSIGVCHLAGQFVSALRVGQSELNITDDDVLCVQIAGLCHDLGHGPFSHMFDRRFLPSLGNGTKYNWKVMHESLSVKMFDHLVEENKLDTEFSVNFKEDLGRNKKFIAELIEGLTKDETQGWPYKGRDQEKRFLYEIVANKRNGIDVDKWDYFARDCHMLGIKNSFDHTRCMKFARVVEVDGEKQICFRDKEIENLYEMFHTRDMLHRRAYQHSVGNIIEIMISEAMEKANKHILTPGKEG</sequence>
<dbReference type="InterPro" id="IPR006674">
    <property type="entry name" value="HD_domain"/>
</dbReference>
<feature type="region of interest" description="Disordered" evidence="2">
    <location>
        <begin position="1"/>
        <end position="61"/>
    </location>
</feature>
<dbReference type="GO" id="GO:0008832">
    <property type="term" value="F:dGTPase activity"/>
    <property type="evidence" value="ECO:0007669"/>
    <property type="project" value="TreeGrafter"/>
</dbReference>
<dbReference type="AlphaFoldDB" id="A0A8W8P673"/>
<comment type="similarity">
    <text evidence="1">Belongs to the SAMHD1 family.</text>
</comment>
<dbReference type="PANTHER" id="PTHR11373">
    <property type="entry name" value="DEOXYNUCLEOSIDE TRIPHOSPHATE TRIPHOSPHOHYDROLASE"/>
    <property type="match status" value="1"/>
</dbReference>
<dbReference type="GO" id="GO:0006203">
    <property type="term" value="P:dGTP catabolic process"/>
    <property type="evidence" value="ECO:0007669"/>
    <property type="project" value="TreeGrafter"/>
</dbReference>
<evidence type="ECO:0000313" key="4">
    <source>
        <dbReference type="EnsemblMetazoa" id="G9464.1:cds"/>
    </source>
</evidence>
<dbReference type="InterPro" id="IPR003607">
    <property type="entry name" value="HD/PDEase_dom"/>
</dbReference>
<organism evidence="4 5">
    <name type="scientific">Magallana gigas</name>
    <name type="common">Pacific oyster</name>
    <name type="synonym">Crassostrea gigas</name>
    <dbReference type="NCBI Taxonomy" id="29159"/>
    <lineage>
        <taxon>Eukaryota</taxon>
        <taxon>Metazoa</taxon>
        <taxon>Spiralia</taxon>
        <taxon>Lophotrochozoa</taxon>
        <taxon>Mollusca</taxon>
        <taxon>Bivalvia</taxon>
        <taxon>Autobranchia</taxon>
        <taxon>Pteriomorphia</taxon>
        <taxon>Ostreida</taxon>
        <taxon>Ostreoidea</taxon>
        <taxon>Ostreidae</taxon>
        <taxon>Magallana</taxon>
    </lineage>
</organism>
<protein>
    <recommendedName>
        <fullName evidence="3">HD domain-containing protein</fullName>
    </recommendedName>
</protein>
<dbReference type="Pfam" id="PF01966">
    <property type="entry name" value="HD"/>
    <property type="match status" value="1"/>
</dbReference>
<dbReference type="EnsemblMetazoa" id="G9464.1">
    <property type="protein sequence ID" value="G9464.1:cds"/>
    <property type="gene ID" value="G9464"/>
</dbReference>
<dbReference type="PANTHER" id="PTHR11373:SF4">
    <property type="entry name" value="DEOXYNUCLEOSIDE TRIPHOSPHATE TRIPHOSPHOHYDROLASE SAMHD1"/>
    <property type="match status" value="1"/>
</dbReference>
<evidence type="ECO:0000256" key="2">
    <source>
        <dbReference type="SAM" id="MobiDB-lite"/>
    </source>
</evidence>
<dbReference type="Gene3D" id="1.10.3210.10">
    <property type="entry name" value="Hypothetical protein af1432"/>
    <property type="match status" value="1"/>
</dbReference>
<evidence type="ECO:0000256" key="1">
    <source>
        <dbReference type="ARBA" id="ARBA00005776"/>
    </source>
</evidence>
<name>A0A8W8P673_MAGGI</name>
<evidence type="ECO:0000313" key="5">
    <source>
        <dbReference type="Proteomes" id="UP000005408"/>
    </source>
</evidence>
<dbReference type="GO" id="GO:0005634">
    <property type="term" value="C:nucleus"/>
    <property type="evidence" value="ECO:0007669"/>
    <property type="project" value="TreeGrafter"/>
</dbReference>
<proteinExistence type="inferred from homology"/>
<keyword evidence="5" id="KW-1185">Reference proteome</keyword>
<reference evidence="4" key="1">
    <citation type="submission" date="2022-08" db="UniProtKB">
        <authorList>
            <consortium name="EnsemblMetazoa"/>
        </authorList>
    </citation>
    <scope>IDENTIFICATION</scope>
    <source>
        <strain evidence="4">05x7-T-G4-1.051#20</strain>
    </source>
</reference>
<evidence type="ECO:0000259" key="3">
    <source>
        <dbReference type="PROSITE" id="PS51831"/>
    </source>
</evidence>
<feature type="domain" description="HD" evidence="3">
    <location>
        <begin position="107"/>
        <end position="262"/>
    </location>
</feature>
<dbReference type="SUPFAM" id="SSF109604">
    <property type="entry name" value="HD-domain/PDEase-like"/>
    <property type="match status" value="1"/>
</dbReference>
<feature type="compositionally biased region" description="Polar residues" evidence="2">
    <location>
        <begin position="29"/>
        <end position="46"/>
    </location>
</feature>
<accession>A0A8W8P673</accession>
<dbReference type="Proteomes" id="UP000005408">
    <property type="component" value="Unassembled WGS sequence"/>
</dbReference>